<evidence type="ECO:0000256" key="1">
    <source>
        <dbReference type="SAM" id="Coils"/>
    </source>
</evidence>
<dbReference type="Proteomes" id="UP001575105">
    <property type="component" value="Unassembled WGS sequence"/>
</dbReference>
<feature type="compositionally biased region" description="Pro residues" evidence="2">
    <location>
        <begin position="359"/>
        <end position="373"/>
    </location>
</feature>
<evidence type="ECO:0000313" key="4">
    <source>
        <dbReference type="Proteomes" id="UP001575105"/>
    </source>
</evidence>
<reference evidence="3 4" key="1">
    <citation type="submission" date="2024-08" db="EMBL/GenBank/DDBJ databases">
        <title>Whole-genome sequencing of halo(alkali)philic microorganisms from hypersaline lakes.</title>
        <authorList>
            <person name="Sorokin D.Y."/>
            <person name="Merkel A.Y."/>
            <person name="Messina E."/>
            <person name="Yakimov M."/>
        </authorList>
    </citation>
    <scope>NUCLEOTIDE SEQUENCE [LARGE SCALE GENOMIC DNA]</scope>
    <source>
        <strain evidence="3 4">AB-hyl4</strain>
    </source>
</reference>
<organism evidence="3 4">
    <name type="scientific">Natronomicrosphaera hydrolytica</name>
    <dbReference type="NCBI Taxonomy" id="3242702"/>
    <lineage>
        <taxon>Bacteria</taxon>
        <taxon>Pseudomonadati</taxon>
        <taxon>Planctomycetota</taxon>
        <taxon>Phycisphaerae</taxon>
        <taxon>Phycisphaerales</taxon>
        <taxon>Phycisphaeraceae</taxon>
        <taxon>Natronomicrosphaera</taxon>
    </lineage>
</organism>
<keyword evidence="4" id="KW-1185">Reference proteome</keyword>
<gene>
    <name evidence="3" type="ORF">ACERK3_14125</name>
</gene>
<comment type="caution">
    <text evidence="3">The sequence shown here is derived from an EMBL/GenBank/DDBJ whole genome shotgun (WGS) entry which is preliminary data.</text>
</comment>
<accession>A0ABV4U811</accession>
<evidence type="ECO:0000313" key="3">
    <source>
        <dbReference type="EMBL" id="MFA9479422.1"/>
    </source>
</evidence>
<protein>
    <submittedName>
        <fullName evidence="3">Uncharacterized protein</fullName>
    </submittedName>
</protein>
<feature type="region of interest" description="Disordered" evidence="2">
    <location>
        <begin position="352"/>
        <end position="373"/>
    </location>
</feature>
<name>A0ABV4U811_9BACT</name>
<proteinExistence type="predicted"/>
<keyword evidence="1" id="KW-0175">Coiled coil</keyword>
<evidence type="ECO:0000256" key="2">
    <source>
        <dbReference type="SAM" id="MobiDB-lite"/>
    </source>
</evidence>
<dbReference type="RefSeq" id="WP_425346341.1">
    <property type="nucleotide sequence ID" value="NZ_JBGUBD010000008.1"/>
</dbReference>
<dbReference type="EMBL" id="JBGUBD010000008">
    <property type="protein sequence ID" value="MFA9479422.1"/>
    <property type="molecule type" value="Genomic_DNA"/>
</dbReference>
<feature type="coiled-coil region" evidence="1">
    <location>
        <begin position="175"/>
        <end position="202"/>
    </location>
</feature>
<sequence length="373" mass="42455">MQATHERILAFIEEDVQATADAFRQATAAGTDEDRLLWMDFIQTLVGLGVIREAHYEARQDALASVDVIADFHALYPEAQGAFVYHRSDLNDVWWESGAVLYGRYELELSVPVTLSQDLRRVVEAGEPEFTLYEHGEAGEPVEPMRFGVKMWEKVKAAQGRIEHVFEQITVDDPVDLEQDLIALYEQQLAETDDEHERTAIEFLIQTLRSADEIDEAHEAATEHAVEHVEVIHEFHRLYPEATSSFGGFAAGWADAQEMIPWRSEALLHGRYELTLQLDVGLSEDGRRIVRTGEPVFYLNERRWVQRLPDGRLSIWYDPTHRPQQFGAEEWRKVVAADGDLSVLRFEVIADEPIEESPDPAPPKAFPAQPVDP</sequence>